<evidence type="ECO:0008006" key="3">
    <source>
        <dbReference type="Google" id="ProtNLM"/>
    </source>
</evidence>
<reference evidence="1 2" key="1">
    <citation type="submission" date="2010-04" db="EMBL/GenBank/DDBJ databases">
        <title>The genome of Herbaspirillum seropedicae SmR1, an endophytic, nitrogen-fixing, plant-growth promoting beta-Proteobacteria.</title>
        <authorList>
            <person name="Pedrosa F.O."/>
            <person name="Monteiro R.A."/>
            <person name="Wassem R."/>
            <person name="Cruz L.M."/>
            <person name="Ayub R.A."/>
            <person name="Colauto N.B."/>
            <person name="Fernandez M.A."/>
            <person name="Fungaro M.H.P."/>
            <person name="Grisard E.C."/>
            <person name="Hungria M."/>
            <person name="Madeira H.M.F."/>
            <person name="Nodari R.O."/>
            <person name="Osaku C.A."/>
            <person name="Petzl-Erler M.L."/>
            <person name="Terenzi H."/>
            <person name="Vieira L.G.E."/>
            <person name="Almeida M.I.M."/>
            <person name="Alves L.R."/>
            <person name="Arantes O.M.N."/>
            <person name="Balsanelli E."/>
            <person name="Barcellos F.G."/>
            <person name="Baura V.A."/>
            <person name="Binde D.R."/>
            <person name="Campo R.J."/>
            <person name="Chubatsu L.S."/>
            <person name="Chueire L.M.O."/>
            <person name="Ciferri R.R."/>
            <person name="Correa L.C."/>
            <person name="da Conceicao Silva J.L."/>
            <person name="Dabul A.N.G."/>
            <person name="Dambros B.P."/>
            <person name="Faoro H."/>
            <person name="Favetti A."/>
            <person name="Friedermann G."/>
            <person name="Furlaneto M.C."/>
            <person name="Gasques L.S."/>
            <person name="Gimenes C.C.T."/>
            <person name="Gioppo N.M.R."/>
            <person name="Glienke-Blanco C."/>
            <person name="Godoy L.P."/>
            <person name="Guerra M.P."/>
            <person name="Karp S."/>
            <person name="Kava-Cordeiro V."/>
            <person name="Margarido V.P."/>
            <person name="Mathioni S.M."/>
            <person name="Menck-Soares M.A."/>
            <person name="Murace N.K."/>
            <person name="Nicolas M.F."/>
            <person name="Oliveira C.E.C."/>
            <person name="Pagnan N.A.B."/>
            <person name="Pamphile J.A."/>
            <person name="Patussi E.V."/>
            <person name="Pereira L.F.P."/>
            <person name="Pereira-Ferrari L."/>
            <person name="Pinto F.G.S."/>
            <person name="Precoma C."/>
            <person name="Prioli A.J."/>
            <person name="Prioli S.M.A.P."/>
            <person name="Raittz R.T."/>
            <person name="Ramos H.J.O."/>
            <person name="Ribeiro E.M.S.F."/>
            <person name="Rigo L.U."/>
            <person name="Rocha C.L.M.S.C."/>
            <person name="Rocha S.N."/>
            <person name="Santos K."/>
            <person name="Satori D."/>
            <person name="Silva A.G."/>
            <person name="Simao R.C.G."/>
            <person name="Soares M.A.M."/>
            <person name="Souza E.M."/>
            <person name="Steffens M.B.R."/>
            <person name="Steindel M."/>
            <person name="Tadra-Sfeir M.Z."/>
            <person name="Takahashi E.K."/>
            <person name="Torres R.A."/>
            <person name="Valle J.S."/>
            <person name="Vernal J.I."/>
            <person name="Vilas-Boas L.A."/>
            <person name="Watanabe M.A.E."/>
            <person name="Weiss V.A."/>
            <person name="Yates M.A."/>
            <person name="Souza E.M."/>
        </authorList>
    </citation>
    <scope>NUCLEOTIDE SEQUENCE [LARGE SCALE GENOMIC DNA]</scope>
    <source>
        <strain evidence="1 2">SmR1</strain>
    </source>
</reference>
<dbReference type="AlphaFoldDB" id="D8ITD5"/>
<keyword evidence="2" id="KW-1185">Reference proteome</keyword>
<dbReference type="EMBL" id="CP002039">
    <property type="protein sequence ID" value="ADJ65565.1"/>
    <property type="molecule type" value="Genomic_DNA"/>
</dbReference>
<proteinExistence type="predicted"/>
<sequence length="702" mass="79073">MQFKKIEQITDAVATIPPLKIPGSTMLELLGVLTKHIQKNKRHDAIATLMVMMRADANWTISQLRRNGHLRSSKYGFQTAGLSKIAEAALKVAPIFSLKSEWREYLESVLALYAIGPAVRRMRASLLQRMEVRKRVVLKSLLSIVNYRFSSQYPGDLSLDSDDFHYWTLEHLASAFSLLFTLYKEEIGDVAPIAMHVDEQASRTNANIYASLLSDAAKLDEFREAESLLDCLPYKAIAIGTDVTISAVDADMEKCIRLGYIQTELQWQVRKILAREHFSSAEAPRPTMKELVEQAFSVGMGELVKLRKDPITRLVFELPMHEKFFELFTGSGLLMEEVAMLYGTGIDVFEPDAGSAVEITEKLAAIEVVRAQRLFRLVDAVFSQKLETIADEKNRFALALRSTITVFNHEQLVMVLGKILPEEKVEPVIALLTLDANDGFVDIQYRPFIKIGTHYVVPPAIVAMSNLIRNIVVANRLRTAEQFVDDPMQLAVEQALVDAGFLAKQNVNLPGKLETDIVCWRDDELFIFECKNSYHPCSAHELRSSYTHLTKAASQLDLRLTHLSVAANQAQLFANLGWKVAPTTKIHTAIITANRMFSGYTIGGHPVRQAHELQNVLTRGSIDRGALPSLRFWVDEHFQTIDLVEYLQGRSIVEAQMSFLVDVKKTYKFSGASLTFKTYAMDLSTKMHELEQRFPVQVSEEA</sequence>
<organism evidence="1 2">
    <name type="scientific">Herbaspirillum seropedicae (strain SmR1)</name>
    <dbReference type="NCBI Taxonomy" id="757424"/>
    <lineage>
        <taxon>Bacteria</taxon>
        <taxon>Pseudomonadati</taxon>
        <taxon>Pseudomonadota</taxon>
        <taxon>Betaproteobacteria</taxon>
        <taxon>Burkholderiales</taxon>
        <taxon>Oxalobacteraceae</taxon>
        <taxon>Herbaspirillum</taxon>
    </lineage>
</organism>
<gene>
    <name evidence="1" type="ordered locus">Hsero_4095</name>
</gene>
<dbReference type="eggNOG" id="ENOG5031MTF">
    <property type="taxonomic scope" value="Bacteria"/>
</dbReference>
<accession>D8ITD5</accession>
<protein>
    <recommendedName>
        <fullName evidence="3">NERD domain-containing protein</fullName>
    </recommendedName>
</protein>
<dbReference type="KEGG" id="hse:Hsero_4095"/>
<dbReference type="HOGENOM" id="CLU_386290_0_0_4"/>
<dbReference type="Proteomes" id="UP000000329">
    <property type="component" value="Chromosome"/>
</dbReference>
<name>D8ITD5_HERSS</name>
<evidence type="ECO:0000313" key="2">
    <source>
        <dbReference type="Proteomes" id="UP000000329"/>
    </source>
</evidence>
<evidence type="ECO:0000313" key="1">
    <source>
        <dbReference type="EMBL" id="ADJ65565.1"/>
    </source>
</evidence>